<keyword evidence="3" id="KW-1185">Reference proteome</keyword>
<keyword evidence="1" id="KW-0732">Signal</keyword>
<name>F0RZ93_SPHGB</name>
<protein>
    <submittedName>
        <fullName evidence="2">Uncharacterized protein</fullName>
    </submittedName>
</protein>
<evidence type="ECO:0000313" key="3">
    <source>
        <dbReference type="Proteomes" id="UP000008466"/>
    </source>
</evidence>
<gene>
    <name evidence="2" type="ordered locus">SpiBuddy_1549</name>
</gene>
<dbReference type="KEGG" id="sbu:SpiBuddy_1549"/>
<reference evidence="3" key="1">
    <citation type="submission" date="2011-02" db="EMBL/GenBank/DDBJ databases">
        <title>Complete sequence of Spirochaeta sp. Buddy.</title>
        <authorList>
            <person name="Lucas S."/>
            <person name="Copeland A."/>
            <person name="Lapidus A."/>
            <person name="Cheng J.-F."/>
            <person name="Goodwin L."/>
            <person name="Pitluck S."/>
            <person name="Zeytun A."/>
            <person name="Detter J.C."/>
            <person name="Han C."/>
            <person name="Tapia R."/>
            <person name="Land M."/>
            <person name="Hauser L."/>
            <person name="Kyrpides N."/>
            <person name="Ivanova N."/>
            <person name="Mikhailova N."/>
            <person name="Pagani I."/>
            <person name="Ritalahti K.M."/>
            <person name="Loeffler F.E."/>
            <person name="Woyke T."/>
        </authorList>
    </citation>
    <scope>NUCLEOTIDE SEQUENCE [LARGE SCALE GENOMIC DNA]</scope>
    <source>
        <strain evidence="3">ATCC BAA-1886 / DSM 22777 / Buddy</strain>
    </source>
</reference>
<evidence type="ECO:0000313" key="2">
    <source>
        <dbReference type="EMBL" id="ADY13374.1"/>
    </source>
</evidence>
<feature type="chain" id="PRO_5003256548" evidence="1">
    <location>
        <begin position="26"/>
        <end position="118"/>
    </location>
</feature>
<dbReference type="RefSeq" id="WP_013607224.1">
    <property type="nucleotide sequence ID" value="NC_015152.1"/>
</dbReference>
<sequence>MKHPTRMISILVLAAALVGATGCTATKEQTQAEPAAFDFTASAGQPALFSSTIDTTPYLVSVSSLSNPQTYYDAQDLVDETGFTEVAINLDVRVGRIEPLGDRKKEPIWVSHNQSQSK</sequence>
<accession>F0RZ93</accession>
<evidence type="ECO:0000256" key="1">
    <source>
        <dbReference type="SAM" id="SignalP"/>
    </source>
</evidence>
<organism evidence="2 3">
    <name type="scientific">Sphaerochaeta globosa (strain ATCC BAA-1886 / DSM 22777 / Buddy)</name>
    <name type="common">Spirochaeta sp. (strain Buddy)</name>
    <dbReference type="NCBI Taxonomy" id="158189"/>
    <lineage>
        <taxon>Bacteria</taxon>
        <taxon>Pseudomonadati</taxon>
        <taxon>Spirochaetota</taxon>
        <taxon>Spirochaetia</taxon>
        <taxon>Spirochaetales</taxon>
        <taxon>Sphaerochaetaceae</taxon>
        <taxon>Sphaerochaeta</taxon>
    </lineage>
</organism>
<dbReference type="EMBL" id="CP002541">
    <property type="protein sequence ID" value="ADY13374.1"/>
    <property type="molecule type" value="Genomic_DNA"/>
</dbReference>
<proteinExistence type="predicted"/>
<dbReference type="PROSITE" id="PS51257">
    <property type="entry name" value="PROKAR_LIPOPROTEIN"/>
    <property type="match status" value="1"/>
</dbReference>
<dbReference type="Proteomes" id="UP000008466">
    <property type="component" value="Chromosome"/>
</dbReference>
<dbReference type="AlphaFoldDB" id="F0RZ93"/>
<feature type="signal peptide" evidence="1">
    <location>
        <begin position="1"/>
        <end position="25"/>
    </location>
</feature>
<dbReference type="HOGENOM" id="CLU_2071608_0_0_12"/>